<evidence type="ECO:0000313" key="2">
    <source>
        <dbReference type="EMBL" id="MDI9259022.1"/>
    </source>
</evidence>
<comment type="caution">
    <text evidence="2">The sequence shown here is derived from an EMBL/GenBank/DDBJ whole genome shotgun (WGS) entry which is preliminary data.</text>
</comment>
<dbReference type="EMBL" id="JASGCB010000002">
    <property type="protein sequence ID" value="MDI9259022.1"/>
    <property type="molecule type" value="Genomic_DNA"/>
</dbReference>
<accession>A0ABT6XW27</accession>
<organism evidence="2 3">
    <name type="scientific">Alicyclobacillus sendaiensis PA2</name>
    <dbReference type="NCBI Taxonomy" id="3029425"/>
    <lineage>
        <taxon>Bacteria</taxon>
        <taxon>Bacillati</taxon>
        <taxon>Bacillota</taxon>
        <taxon>Bacilli</taxon>
        <taxon>Bacillales</taxon>
        <taxon>Alicyclobacillaceae</taxon>
        <taxon>Alicyclobacillus</taxon>
    </lineage>
</organism>
<dbReference type="NCBIfam" id="TIGR03826">
    <property type="entry name" value="YvyF"/>
    <property type="match status" value="1"/>
</dbReference>
<evidence type="ECO:0000256" key="1">
    <source>
        <dbReference type="SAM" id="MobiDB-lite"/>
    </source>
</evidence>
<proteinExistence type="predicted"/>
<dbReference type="RefSeq" id="WP_283202614.1">
    <property type="nucleotide sequence ID" value="NZ_JASGCB010000002.1"/>
</dbReference>
<dbReference type="Proteomes" id="UP001529245">
    <property type="component" value="Unassembled WGS sequence"/>
</dbReference>
<feature type="region of interest" description="Disordered" evidence="1">
    <location>
        <begin position="112"/>
        <end position="136"/>
    </location>
</feature>
<evidence type="ECO:0008006" key="4">
    <source>
        <dbReference type="Google" id="ProtNLM"/>
    </source>
</evidence>
<keyword evidence="3" id="KW-1185">Reference proteome</keyword>
<gene>
    <name evidence="2" type="ORF">QID03_02375</name>
</gene>
<evidence type="ECO:0000313" key="3">
    <source>
        <dbReference type="Proteomes" id="UP001529245"/>
    </source>
</evidence>
<protein>
    <recommendedName>
        <fullName evidence="4">Flagellar protein</fullName>
    </recommendedName>
</protein>
<sequence length="136" mass="15263">MTVAIANCRRCGRLFNRVGRDICPQCVKDEDEKLATIRAYLRQHPLANIYEVANGTDVTYDEIVQFIRDGRLLLRNNPNMVYPCERCGTPTQSGRLCANCAKEMAEGIKREANQVAKSQAPPHSDPGRGKGYYSRS</sequence>
<reference evidence="2 3" key="1">
    <citation type="submission" date="2023-04" db="EMBL/GenBank/DDBJ databases">
        <title>A. sendaiensis sub sp. chiapanensis a novel subspecie with specific adaptation in bacterial cell wall isolated from an active volcano.</title>
        <authorList>
            <person name="Alvarez Gutierrez P.E."/>
            <person name="Ortiz Cortes L.Y."/>
        </authorList>
    </citation>
    <scope>NUCLEOTIDE SEQUENCE [LARGE SCALE GENOMIC DNA]</scope>
    <source>
        <strain evidence="2 3">PA2</strain>
    </source>
</reference>
<dbReference type="InterPro" id="IPR022258">
    <property type="entry name" value="Flagellar_operon_YvyF"/>
</dbReference>
<name>A0ABT6XW27_ALISE</name>